<evidence type="ECO:0000313" key="2">
    <source>
        <dbReference type="Proteomes" id="UP000229805"/>
    </source>
</evidence>
<organism evidence="1 2">
    <name type="scientific">Candidatus Portnoybacteria bacterium CG_4_10_14_0_2_um_filter_44_20</name>
    <dbReference type="NCBI Taxonomy" id="1974799"/>
    <lineage>
        <taxon>Bacteria</taxon>
        <taxon>Candidatus Portnoyibacteriota</taxon>
    </lineage>
</organism>
<gene>
    <name evidence="1" type="ORF">COY11_04870</name>
</gene>
<accession>A0A2M7UD97</accession>
<dbReference type="Proteomes" id="UP000229805">
    <property type="component" value="Unassembled WGS sequence"/>
</dbReference>
<feature type="non-terminal residue" evidence="1">
    <location>
        <position position="1"/>
    </location>
</feature>
<evidence type="ECO:0000313" key="1">
    <source>
        <dbReference type="EMBL" id="PIZ69171.1"/>
    </source>
</evidence>
<dbReference type="EMBL" id="PFOG01000179">
    <property type="protein sequence ID" value="PIZ69171.1"/>
    <property type="molecule type" value="Genomic_DNA"/>
</dbReference>
<dbReference type="AlphaFoldDB" id="A0A2M7UD97"/>
<protein>
    <submittedName>
        <fullName evidence="1">Uncharacterized protein</fullName>
    </submittedName>
</protein>
<sequence length="62" mass="7480">SFPADSMIAKIHRIVREVVPRFDKDDEFGRHIENLSGFVHNYESVFLKKVGLSRWFDRYFEF</sequence>
<comment type="caution">
    <text evidence="1">The sequence shown here is derived from an EMBL/GenBank/DDBJ whole genome shotgun (WGS) entry which is preliminary data.</text>
</comment>
<reference evidence="2" key="1">
    <citation type="submission" date="2017-09" db="EMBL/GenBank/DDBJ databases">
        <title>Depth-based differentiation of microbial function through sediment-hosted aquifers and enrichment of novel symbionts in the deep terrestrial subsurface.</title>
        <authorList>
            <person name="Probst A.J."/>
            <person name="Ladd B."/>
            <person name="Jarett J.K."/>
            <person name="Geller-Mcgrath D.E."/>
            <person name="Sieber C.M.K."/>
            <person name="Emerson J.B."/>
            <person name="Anantharaman K."/>
            <person name="Thomas B.C."/>
            <person name="Malmstrom R."/>
            <person name="Stieglmeier M."/>
            <person name="Klingl A."/>
            <person name="Woyke T."/>
            <person name="Ryan C.M."/>
            <person name="Banfield J.F."/>
        </authorList>
    </citation>
    <scope>NUCLEOTIDE SEQUENCE [LARGE SCALE GENOMIC DNA]</scope>
</reference>
<proteinExistence type="predicted"/>
<name>A0A2M7UD97_9BACT</name>